<dbReference type="Pfam" id="PF12833">
    <property type="entry name" value="HTH_18"/>
    <property type="match status" value="1"/>
</dbReference>
<dbReference type="SUPFAM" id="SSF46689">
    <property type="entry name" value="Homeodomain-like"/>
    <property type="match status" value="1"/>
</dbReference>
<keyword evidence="1" id="KW-0805">Transcription regulation</keyword>
<dbReference type="InterPro" id="IPR018060">
    <property type="entry name" value="HTH_AraC"/>
</dbReference>
<keyword evidence="3" id="KW-0804">Transcription</keyword>
<keyword evidence="2" id="KW-0238">DNA-binding</keyword>
<organism evidence="5 6">
    <name type="scientific">Thalassotalea psychrophila</name>
    <dbReference type="NCBI Taxonomy" id="3065647"/>
    <lineage>
        <taxon>Bacteria</taxon>
        <taxon>Pseudomonadati</taxon>
        <taxon>Pseudomonadota</taxon>
        <taxon>Gammaproteobacteria</taxon>
        <taxon>Alteromonadales</taxon>
        <taxon>Colwelliaceae</taxon>
        <taxon>Thalassotalea</taxon>
    </lineage>
</organism>
<dbReference type="InterPro" id="IPR032687">
    <property type="entry name" value="AraC-type_N"/>
</dbReference>
<dbReference type="PROSITE" id="PS01124">
    <property type="entry name" value="HTH_ARAC_FAMILY_2"/>
    <property type="match status" value="1"/>
</dbReference>
<evidence type="ECO:0000313" key="5">
    <source>
        <dbReference type="EMBL" id="WNC73983.1"/>
    </source>
</evidence>
<feature type="domain" description="HTH araC/xylS-type" evidence="4">
    <location>
        <begin position="237"/>
        <end position="335"/>
    </location>
</feature>
<protein>
    <submittedName>
        <fullName evidence="5">AraC family transcriptional regulator ligand-binding domain-containing protein</fullName>
    </submittedName>
</protein>
<evidence type="ECO:0000256" key="1">
    <source>
        <dbReference type="ARBA" id="ARBA00023015"/>
    </source>
</evidence>
<evidence type="ECO:0000313" key="6">
    <source>
        <dbReference type="Proteomes" id="UP001258994"/>
    </source>
</evidence>
<keyword evidence="6" id="KW-1185">Reference proteome</keyword>
<gene>
    <name evidence="5" type="ORF">RGQ13_08320</name>
</gene>
<reference evidence="6" key="1">
    <citation type="submission" date="2023-09" db="EMBL/GenBank/DDBJ databases">
        <authorList>
            <person name="Li S."/>
            <person name="Li X."/>
            <person name="Zhang C."/>
            <person name="Zhao Z."/>
        </authorList>
    </citation>
    <scope>NUCLEOTIDE SEQUENCE [LARGE SCALE GENOMIC DNA]</scope>
    <source>
        <strain evidence="6">SQ149</strain>
    </source>
</reference>
<dbReference type="Gene3D" id="1.10.10.60">
    <property type="entry name" value="Homeodomain-like"/>
    <property type="match status" value="1"/>
</dbReference>
<proteinExistence type="predicted"/>
<dbReference type="InterPro" id="IPR020449">
    <property type="entry name" value="Tscrpt_reg_AraC-type_HTH"/>
</dbReference>
<dbReference type="PANTHER" id="PTHR47894">
    <property type="entry name" value="HTH-TYPE TRANSCRIPTIONAL REGULATOR GADX"/>
    <property type="match status" value="1"/>
</dbReference>
<accession>A0ABY9TZE2</accession>
<dbReference type="Pfam" id="PF12625">
    <property type="entry name" value="Arabinose_bd"/>
    <property type="match status" value="1"/>
</dbReference>
<dbReference type="RefSeq" id="WP_348393093.1">
    <property type="nucleotide sequence ID" value="NZ_CP134145.1"/>
</dbReference>
<dbReference type="Proteomes" id="UP001258994">
    <property type="component" value="Chromosome"/>
</dbReference>
<evidence type="ECO:0000259" key="4">
    <source>
        <dbReference type="PROSITE" id="PS01124"/>
    </source>
</evidence>
<evidence type="ECO:0000256" key="2">
    <source>
        <dbReference type="ARBA" id="ARBA00023125"/>
    </source>
</evidence>
<evidence type="ECO:0000256" key="3">
    <source>
        <dbReference type="ARBA" id="ARBA00023163"/>
    </source>
</evidence>
<name>A0ABY9TZE2_9GAMM</name>
<dbReference type="PRINTS" id="PR00032">
    <property type="entry name" value="HTHARAC"/>
</dbReference>
<sequence>MNNDSPSSYYGNISAITLALKARGIDVNSLYIQSGINIADYKDGSKRIPNNLIERFVELAIIETSPTLSFDSVNQLSPASYHALGVGLLYSENLRSFCKRYERYFTLISTMLKIRYVETDIEARLESVEDADICSLVTNFDSDCFVASTLKFLRMTMGPQYFPKKVSLIWTPPVEIQPQYFDLFGPNIEFSANKTEIYFDVNDLDKELFSANIELARESDKTVTKFLEKTATIDIESRVYAKIIEFLPSGDCSRERVADALKMSPGTLHKKLKAINTSYKELLDHICKELAQQYIGTDGLTIGEAAYLLGVSDCSNFSRSFKRWVGMSPSEYRELKFQG</sequence>
<dbReference type="SMART" id="SM00342">
    <property type="entry name" value="HTH_ARAC"/>
    <property type="match status" value="1"/>
</dbReference>
<dbReference type="InterPro" id="IPR009057">
    <property type="entry name" value="Homeodomain-like_sf"/>
</dbReference>
<dbReference type="PANTHER" id="PTHR47894:SF1">
    <property type="entry name" value="HTH-TYPE TRANSCRIPTIONAL REGULATOR VQSM"/>
    <property type="match status" value="1"/>
</dbReference>
<dbReference type="EMBL" id="CP134145">
    <property type="protein sequence ID" value="WNC73983.1"/>
    <property type="molecule type" value="Genomic_DNA"/>
</dbReference>